<dbReference type="PANTHER" id="PTHR33495:SF2">
    <property type="entry name" value="ANTI-SIGMA FACTOR ANTAGONIST TM_1081-RELATED"/>
    <property type="match status" value="1"/>
</dbReference>
<protein>
    <recommendedName>
        <fullName evidence="2">Anti-sigma factor antagonist</fullName>
    </recommendedName>
</protein>
<dbReference type="Proteomes" id="UP001596220">
    <property type="component" value="Unassembled WGS sequence"/>
</dbReference>
<dbReference type="InterPro" id="IPR036513">
    <property type="entry name" value="STAS_dom_sf"/>
</dbReference>
<evidence type="ECO:0000256" key="2">
    <source>
        <dbReference type="RuleBase" id="RU003749"/>
    </source>
</evidence>
<dbReference type="SUPFAM" id="SSF52091">
    <property type="entry name" value="SpoIIaa-like"/>
    <property type="match status" value="1"/>
</dbReference>
<comment type="caution">
    <text evidence="5">The sequence shown here is derived from an EMBL/GenBank/DDBJ whole genome shotgun (WGS) entry which is preliminary data.</text>
</comment>
<dbReference type="PANTHER" id="PTHR33495">
    <property type="entry name" value="ANTI-SIGMA FACTOR ANTAGONIST TM_1081-RELATED-RELATED"/>
    <property type="match status" value="1"/>
</dbReference>
<dbReference type="NCBIfam" id="TIGR00377">
    <property type="entry name" value="ant_ant_sig"/>
    <property type="match status" value="1"/>
</dbReference>
<accession>A0ABW1PA95</accession>
<feature type="compositionally biased region" description="Low complexity" evidence="3">
    <location>
        <begin position="125"/>
        <end position="134"/>
    </location>
</feature>
<name>A0ABW1PA95_9PSEU</name>
<dbReference type="CDD" id="cd07043">
    <property type="entry name" value="STAS_anti-anti-sigma_factors"/>
    <property type="match status" value="1"/>
</dbReference>
<evidence type="ECO:0000259" key="4">
    <source>
        <dbReference type="PROSITE" id="PS50801"/>
    </source>
</evidence>
<feature type="region of interest" description="Disordered" evidence="3">
    <location>
        <begin position="125"/>
        <end position="144"/>
    </location>
</feature>
<dbReference type="InterPro" id="IPR002645">
    <property type="entry name" value="STAS_dom"/>
</dbReference>
<reference evidence="6" key="1">
    <citation type="journal article" date="2019" name="Int. J. Syst. Evol. Microbiol.">
        <title>The Global Catalogue of Microorganisms (GCM) 10K type strain sequencing project: providing services to taxonomists for standard genome sequencing and annotation.</title>
        <authorList>
            <consortium name="The Broad Institute Genomics Platform"/>
            <consortium name="The Broad Institute Genome Sequencing Center for Infectious Disease"/>
            <person name="Wu L."/>
            <person name="Ma J."/>
        </authorList>
    </citation>
    <scope>NUCLEOTIDE SEQUENCE [LARGE SCALE GENOMIC DNA]</scope>
    <source>
        <strain evidence="6">CGMCC 4.7246</strain>
    </source>
</reference>
<keyword evidence="6" id="KW-1185">Reference proteome</keyword>
<evidence type="ECO:0000256" key="3">
    <source>
        <dbReference type="SAM" id="MobiDB-lite"/>
    </source>
</evidence>
<dbReference type="PROSITE" id="PS50801">
    <property type="entry name" value="STAS"/>
    <property type="match status" value="1"/>
</dbReference>
<comment type="similarity">
    <text evidence="1 2">Belongs to the anti-sigma-factor antagonist family.</text>
</comment>
<dbReference type="Pfam" id="PF01740">
    <property type="entry name" value="STAS"/>
    <property type="match status" value="1"/>
</dbReference>
<feature type="domain" description="STAS" evidence="4">
    <location>
        <begin position="18"/>
        <end position="127"/>
    </location>
</feature>
<sequence>MSEDSASAVVSVDAGAVVSVDAGAVGGVPVLRVGGEIDMGTCDVVRHALLPWLDGASGGVVVDLSGVTFLASSGLELLIEAARRADRGGVRLVLVAGHRAVLRPLQATNLDAVLAPHPDLDGAVAAARTASGATEPPPDVPGPA</sequence>
<proteinExistence type="inferred from homology"/>
<evidence type="ECO:0000256" key="1">
    <source>
        <dbReference type="ARBA" id="ARBA00009013"/>
    </source>
</evidence>
<dbReference type="RefSeq" id="WP_380638282.1">
    <property type="nucleotide sequence ID" value="NZ_JBHSQO010000023.1"/>
</dbReference>
<gene>
    <name evidence="5" type="ORF">ACFP3R_22160</name>
</gene>
<feature type="compositionally biased region" description="Pro residues" evidence="3">
    <location>
        <begin position="135"/>
        <end position="144"/>
    </location>
</feature>
<evidence type="ECO:0000313" key="5">
    <source>
        <dbReference type="EMBL" id="MFC6091983.1"/>
    </source>
</evidence>
<organism evidence="5 6">
    <name type="scientific">Saccharothrix lopnurensis</name>
    <dbReference type="NCBI Taxonomy" id="1670621"/>
    <lineage>
        <taxon>Bacteria</taxon>
        <taxon>Bacillati</taxon>
        <taxon>Actinomycetota</taxon>
        <taxon>Actinomycetes</taxon>
        <taxon>Pseudonocardiales</taxon>
        <taxon>Pseudonocardiaceae</taxon>
        <taxon>Saccharothrix</taxon>
    </lineage>
</organism>
<evidence type="ECO:0000313" key="6">
    <source>
        <dbReference type="Proteomes" id="UP001596220"/>
    </source>
</evidence>
<dbReference type="Gene3D" id="3.30.750.24">
    <property type="entry name" value="STAS domain"/>
    <property type="match status" value="1"/>
</dbReference>
<dbReference type="InterPro" id="IPR003658">
    <property type="entry name" value="Anti-sigma_ant"/>
</dbReference>
<dbReference type="EMBL" id="JBHSQO010000023">
    <property type="protein sequence ID" value="MFC6091983.1"/>
    <property type="molecule type" value="Genomic_DNA"/>
</dbReference>